<keyword evidence="2" id="KW-1185">Reference proteome</keyword>
<protein>
    <submittedName>
        <fullName evidence="1">Uncharacterized protein</fullName>
    </submittedName>
</protein>
<name>A0AAE1CJQ6_9GAST</name>
<organism evidence="1 2">
    <name type="scientific">Elysia crispata</name>
    <name type="common">lettuce slug</name>
    <dbReference type="NCBI Taxonomy" id="231223"/>
    <lineage>
        <taxon>Eukaryota</taxon>
        <taxon>Metazoa</taxon>
        <taxon>Spiralia</taxon>
        <taxon>Lophotrochozoa</taxon>
        <taxon>Mollusca</taxon>
        <taxon>Gastropoda</taxon>
        <taxon>Heterobranchia</taxon>
        <taxon>Euthyneura</taxon>
        <taxon>Panpulmonata</taxon>
        <taxon>Sacoglossa</taxon>
        <taxon>Placobranchoidea</taxon>
        <taxon>Plakobranchidae</taxon>
        <taxon>Elysia</taxon>
    </lineage>
</organism>
<dbReference type="Proteomes" id="UP001283361">
    <property type="component" value="Unassembled WGS sequence"/>
</dbReference>
<sequence>MLKGIFLFPIPPCYLGSIKLACTQCCKGLESYAASRRAVDVETWFERDVYGRLARVDSSVVKPHATDDAAQRHLSSSVCHISGNCNGFHLFLHLKWRFNTYCT</sequence>
<proteinExistence type="predicted"/>
<reference evidence="1" key="1">
    <citation type="journal article" date="2023" name="G3 (Bethesda)">
        <title>A reference genome for the long-term kleptoplast-retaining sea slug Elysia crispata morphotype clarki.</title>
        <authorList>
            <person name="Eastman K.E."/>
            <person name="Pendleton A.L."/>
            <person name="Shaikh M.A."/>
            <person name="Suttiyut T."/>
            <person name="Ogas R."/>
            <person name="Tomko P."/>
            <person name="Gavelis G."/>
            <person name="Widhalm J.R."/>
            <person name="Wisecaver J.H."/>
        </authorList>
    </citation>
    <scope>NUCLEOTIDE SEQUENCE</scope>
    <source>
        <strain evidence="1">ECLA1</strain>
    </source>
</reference>
<dbReference type="AlphaFoldDB" id="A0AAE1CJQ6"/>
<gene>
    <name evidence="1" type="ORF">RRG08_033544</name>
</gene>
<dbReference type="EMBL" id="JAWDGP010007919">
    <property type="protein sequence ID" value="KAK3700266.1"/>
    <property type="molecule type" value="Genomic_DNA"/>
</dbReference>
<comment type="caution">
    <text evidence="1">The sequence shown here is derived from an EMBL/GenBank/DDBJ whole genome shotgun (WGS) entry which is preliminary data.</text>
</comment>
<evidence type="ECO:0000313" key="1">
    <source>
        <dbReference type="EMBL" id="KAK3700266.1"/>
    </source>
</evidence>
<accession>A0AAE1CJQ6</accession>
<evidence type="ECO:0000313" key="2">
    <source>
        <dbReference type="Proteomes" id="UP001283361"/>
    </source>
</evidence>